<organism evidence="1">
    <name type="scientific">uncultured Chloroflexia bacterium</name>
    <dbReference type="NCBI Taxonomy" id="1672391"/>
    <lineage>
        <taxon>Bacteria</taxon>
        <taxon>Bacillati</taxon>
        <taxon>Chloroflexota</taxon>
        <taxon>Chloroflexia</taxon>
        <taxon>environmental samples</taxon>
    </lineage>
</organism>
<name>A0A6J4KZY6_9CHLR</name>
<sequence length="71" mass="8122">MKWGSSVKNPTYHFDCPMCPNPKDPLYPRHFIALHTPATCSGCGIQLHANFDTQKASKRVDREEAEQLHLR</sequence>
<proteinExistence type="predicted"/>
<accession>A0A6J4KZY6</accession>
<dbReference type="AlphaFoldDB" id="A0A6J4KZY6"/>
<dbReference type="EMBL" id="CADCTR010001908">
    <property type="protein sequence ID" value="CAA9319051.1"/>
    <property type="molecule type" value="Genomic_DNA"/>
</dbReference>
<reference evidence="1" key="1">
    <citation type="submission" date="2020-02" db="EMBL/GenBank/DDBJ databases">
        <authorList>
            <person name="Meier V. D."/>
        </authorList>
    </citation>
    <scope>NUCLEOTIDE SEQUENCE</scope>
    <source>
        <strain evidence="1">AVDCRST_MAG93</strain>
    </source>
</reference>
<gene>
    <name evidence="1" type="ORF">AVDCRST_MAG93-5658</name>
</gene>
<protein>
    <submittedName>
        <fullName evidence="1">Uncharacterized protein</fullName>
    </submittedName>
</protein>
<evidence type="ECO:0000313" key="1">
    <source>
        <dbReference type="EMBL" id="CAA9319051.1"/>
    </source>
</evidence>